<dbReference type="EMBL" id="CP036426">
    <property type="protein sequence ID" value="QDV32992.1"/>
    <property type="molecule type" value="Genomic_DNA"/>
</dbReference>
<accession>A0A518GWQ8</accession>
<dbReference type="Proteomes" id="UP000317835">
    <property type="component" value="Chromosome"/>
</dbReference>
<dbReference type="InterPro" id="IPR016024">
    <property type="entry name" value="ARM-type_fold"/>
</dbReference>
<proteinExistence type="predicted"/>
<evidence type="ECO:0000313" key="1">
    <source>
        <dbReference type="EMBL" id="QDV32992.1"/>
    </source>
</evidence>
<evidence type="ECO:0000313" key="2">
    <source>
        <dbReference type="Proteomes" id="UP000317835"/>
    </source>
</evidence>
<organism evidence="1 2">
    <name type="scientific">Tautonia plasticadhaerens</name>
    <dbReference type="NCBI Taxonomy" id="2527974"/>
    <lineage>
        <taxon>Bacteria</taxon>
        <taxon>Pseudomonadati</taxon>
        <taxon>Planctomycetota</taxon>
        <taxon>Planctomycetia</taxon>
        <taxon>Isosphaerales</taxon>
        <taxon>Isosphaeraceae</taxon>
        <taxon>Tautonia</taxon>
    </lineage>
</organism>
<dbReference type="Gene3D" id="1.25.10.90">
    <property type="match status" value="1"/>
</dbReference>
<keyword evidence="2" id="KW-1185">Reference proteome</keyword>
<dbReference type="PANTHER" id="PTHR41291:SF1">
    <property type="entry name" value="DNA ALKYLATION REPAIR PROTEIN"/>
    <property type="match status" value="1"/>
</dbReference>
<dbReference type="Pfam" id="PF08713">
    <property type="entry name" value="DNA_alkylation"/>
    <property type="match status" value="1"/>
</dbReference>
<dbReference type="SUPFAM" id="SSF48371">
    <property type="entry name" value="ARM repeat"/>
    <property type="match status" value="1"/>
</dbReference>
<reference evidence="1 2" key="1">
    <citation type="submission" date="2019-02" db="EMBL/GenBank/DDBJ databases">
        <title>Deep-cultivation of Planctomycetes and their phenomic and genomic characterization uncovers novel biology.</title>
        <authorList>
            <person name="Wiegand S."/>
            <person name="Jogler M."/>
            <person name="Boedeker C."/>
            <person name="Pinto D."/>
            <person name="Vollmers J."/>
            <person name="Rivas-Marin E."/>
            <person name="Kohn T."/>
            <person name="Peeters S.H."/>
            <person name="Heuer A."/>
            <person name="Rast P."/>
            <person name="Oberbeckmann S."/>
            <person name="Bunk B."/>
            <person name="Jeske O."/>
            <person name="Meyerdierks A."/>
            <person name="Storesund J.E."/>
            <person name="Kallscheuer N."/>
            <person name="Luecker S."/>
            <person name="Lage O.M."/>
            <person name="Pohl T."/>
            <person name="Merkel B.J."/>
            <person name="Hornburger P."/>
            <person name="Mueller R.-W."/>
            <person name="Bruemmer F."/>
            <person name="Labrenz M."/>
            <person name="Spormann A.M."/>
            <person name="Op den Camp H."/>
            <person name="Overmann J."/>
            <person name="Amann R."/>
            <person name="Jetten M.S.M."/>
            <person name="Mascher T."/>
            <person name="Medema M.H."/>
            <person name="Devos D.P."/>
            <person name="Kaster A.-K."/>
            <person name="Ovreas L."/>
            <person name="Rohde M."/>
            <person name="Galperin M.Y."/>
            <person name="Jogler C."/>
        </authorList>
    </citation>
    <scope>NUCLEOTIDE SEQUENCE [LARGE SCALE GENOMIC DNA]</scope>
    <source>
        <strain evidence="1 2">ElP</strain>
    </source>
</reference>
<protein>
    <submittedName>
        <fullName evidence="1">DNA alkylation repair enzyme</fullName>
    </submittedName>
</protein>
<dbReference type="RefSeq" id="WP_145267421.1">
    <property type="nucleotide sequence ID" value="NZ_CP036426.1"/>
</dbReference>
<dbReference type="KEGG" id="tpla:ElP_08340"/>
<dbReference type="InterPro" id="IPR014825">
    <property type="entry name" value="DNA_alkylation"/>
</dbReference>
<name>A0A518GWQ8_9BACT</name>
<dbReference type="OrthoDB" id="9801369at2"/>
<gene>
    <name evidence="1" type="ORF">ElP_08340</name>
</gene>
<dbReference type="CDD" id="cd06561">
    <property type="entry name" value="AlkD_like"/>
    <property type="match status" value="1"/>
</dbReference>
<dbReference type="PANTHER" id="PTHR41291">
    <property type="entry name" value="DNA ALKYLATION REPAIR PROTEIN"/>
    <property type="match status" value="1"/>
</dbReference>
<sequence>MTLDESLARLEALGNERMRAQNTRHGAGDNQFGVRLGDIRTLAKQIKADQGLALALWETGNVDARLLAILLISPKTLSRGEMDRMVRSLDFAQVADWLISSVVKKHPDKESLRQEWMADADPWAARAGWALTSERISRSPDGLDLGALLGRIEREMGGAAPQVQWTMNFCLAGIGIHFPEHRRRALAIGEALGIYRDYPVSKGCTSPFAPIWINEMVARQG</sequence>
<dbReference type="AlphaFoldDB" id="A0A518GWQ8"/>